<dbReference type="Pfam" id="PF02769">
    <property type="entry name" value="AIRS_C"/>
    <property type="match status" value="1"/>
</dbReference>
<sequence length="44" mass="4364">AGGMLAALPAEMADKALTALRGAGYDAADIGEVTKGPPYLTVTD</sequence>
<feature type="non-terminal residue" evidence="2">
    <location>
        <position position="1"/>
    </location>
</feature>
<feature type="domain" description="PurM-like C-terminal" evidence="1">
    <location>
        <begin position="2"/>
        <end position="37"/>
    </location>
</feature>
<protein>
    <recommendedName>
        <fullName evidence="1">PurM-like C-terminal domain-containing protein</fullName>
    </recommendedName>
</protein>
<comment type="caution">
    <text evidence="2">The sequence shown here is derived from an EMBL/GenBank/DDBJ whole genome shotgun (WGS) entry which is preliminary data.</text>
</comment>
<gene>
    <name evidence="2" type="ORF">LCGC14_2906980</name>
</gene>
<dbReference type="EMBL" id="LAZR01057407">
    <property type="protein sequence ID" value="KKK72131.1"/>
    <property type="molecule type" value="Genomic_DNA"/>
</dbReference>
<proteinExistence type="predicted"/>
<dbReference type="Gene3D" id="3.90.650.10">
    <property type="entry name" value="PurM-like C-terminal domain"/>
    <property type="match status" value="1"/>
</dbReference>
<dbReference type="AlphaFoldDB" id="A0A0F9AIW8"/>
<dbReference type="InterPro" id="IPR036676">
    <property type="entry name" value="PurM-like_C_sf"/>
</dbReference>
<evidence type="ECO:0000313" key="2">
    <source>
        <dbReference type="EMBL" id="KKK72131.1"/>
    </source>
</evidence>
<dbReference type="SUPFAM" id="SSF56042">
    <property type="entry name" value="PurM C-terminal domain-like"/>
    <property type="match status" value="1"/>
</dbReference>
<accession>A0A0F9AIW8</accession>
<reference evidence="2" key="1">
    <citation type="journal article" date="2015" name="Nature">
        <title>Complex archaea that bridge the gap between prokaryotes and eukaryotes.</title>
        <authorList>
            <person name="Spang A."/>
            <person name="Saw J.H."/>
            <person name="Jorgensen S.L."/>
            <person name="Zaremba-Niedzwiedzka K."/>
            <person name="Martijn J."/>
            <person name="Lind A.E."/>
            <person name="van Eijk R."/>
            <person name="Schleper C."/>
            <person name="Guy L."/>
            <person name="Ettema T.J."/>
        </authorList>
    </citation>
    <scope>NUCLEOTIDE SEQUENCE</scope>
</reference>
<dbReference type="InterPro" id="IPR010918">
    <property type="entry name" value="PurM-like_C_dom"/>
</dbReference>
<organism evidence="2">
    <name type="scientific">marine sediment metagenome</name>
    <dbReference type="NCBI Taxonomy" id="412755"/>
    <lineage>
        <taxon>unclassified sequences</taxon>
        <taxon>metagenomes</taxon>
        <taxon>ecological metagenomes</taxon>
    </lineage>
</organism>
<evidence type="ECO:0000259" key="1">
    <source>
        <dbReference type="Pfam" id="PF02769"/>
    </source>
</evidence>
<name>A0A0F9AIW8_9ZZZZ</name>